<feature type="signal peptide" evidence="1">
    <location>
        <begin position="1"/>
        <end position="25"/>
    </location>
</feature>
<dbReference type="PANTHER" id="PTHR34458">
    <property type="entry name" value="POLLEN OLE E 1 ALLERGEN AND EXTENSIN FAMILY PROTEIN-RELATED"/>
    <property type="match status" value="1"/>
</dbReference>
<proteinExistence type="predicted"/>
<keyword evidence="1" id="KW-0732">Signal</keyword>
<feature type="chain" id="PRO_5036484470" evidence="1">
    <location>
        <begin position="26"/>
        <end position="131"/>
    </location>
</feature>
<dbReference type="InterPro" id="IPR040404">
    <property type="entry name" value="Phylloplanin-like"/>
</dbReference>
<reference evidence="2 3" key="1">
    <citation type="submission" date="2020-02" db="EMBL/GenBank/DDBJ databases">
        <authorList>
            <person name="Ma Q."/>
            <person name="Huang Y."/>
            <person name="Song X."/>
            <person name="Pei D."/>
        </authorList>
    </citation>
    <scope>NUCLEOTIDE SEQUENCE [LARGE SCALE GENOMIC DNA]</scope>
    <source>
        <strain evidence="2">Sxm20200214</strain>
        <tissue evidence="2">Leaf</tissue>
    </source>
</reference>
<evidence type="ECO:0000313" key="2">
    <source>
        <dbReference type="EMBL" id="KAG2318818.1"/>
    </source>
</evidence>
<protein>
    <submittedName>
        <fullName evidence="2">Uncharacterized protein</fullName>
    </submittedName>
</protein>
<keyword evidence="3" id="KW-1185">Reference proteome</keyword>
<accession>A0A8X8B201</accession>
<name>A0A8X8B201_BRACI</name>
<evidence type="ECO:0000256" key="1">
    <source>
        <dbReference type="SAM" id="SignalP"/>
    </source>
</evidence>
<dbReference type="EMBL" id="JAAMPC010000003">
    <property type="protein sequence ID" value="KAG2318818.1"/>
    <property type="molecule type" value="Genomic_DNA"/>
</dbReference>
<gene>
    <name evidence="2" type="ORF">Bca52824_012031</name>
</gene>
<comment type="caution">
    <text evidence="2">The sequence shown here is derived from an EMBL/GenBank/DDBJ whole genome shotgun (WGS) entry which is preliminary data.</text>
</comment>
<organism evidence="2 3">
    <name type="scientific">Brassica carinata</name>
    <name type="common">Ethiopian mustard</name>
    <name type="synonym">Abyssinian cabbage</name>
    <dbReference type="NCBI Taxonomy" id="52824"/>
    <lineage>
        <taxon>Eukaryota</taxon>
        <taxon>Viridiplantae</taxon>
        <taxon>Streptophyta</taxon>
        <taxon>Embryophyta</taxon>
        <taxon>Tracheophyta</taxon>
        <taxon>Spermatophyta</taxon>
        <taxon>Magnoliopsida</taxon>
        <taxon>eudicotyledons</taxon>
        <taxon>Gunneridae</taxon>
        <taxon>Pentapetalae</taxon>
        <taxon>rosids</taxon>
        <taxon>malvids</taxon>
        <taxon>Brassicales</taxon>
        <taxon>Brassicaceae</taxon>
        <taxon>Brassiceae</taxon>
        <taxon>Brassica</taxon>
    </lineage>
</organism>
<dbReference type="AlphaFoldDB" id="A0A8X8B201"/>
<dbReference type="Proteomes" id="UP000886595">
    <property type="component" value="Unassembled WGS sequence"/>
</dbReference>
<evidence type="ECO:0000313" key="3">
    <source>
        <dbReference type="Proteomes" id="UP000886595"/>
    </source>
</evidence>
<sequence length="131" mass="13321">MARRLNASLISILLITASLSPPSHSLILDSLSIGRVEIYGLVRCNLEGDPNAPPISNGTVILRCGGLTANLAETLTNPGGVCNIAVVLPTGNCSISSPDGVLTGVLTLLSVAVTNNTNVATFGVGTLDNIL</sequence>
<dbReference type="PANTHER" id="PTHR34458:SF24">
    <property type="entry name" value="(RAPE) HYPOTHETICAL PROTEIN"/>
    <property type="match status" value="1"/>
</dbReference>